<dbReference type="InterPro" id="IPR003653">
    <property type="entry name" value="Peptidase_C48_C"/>
</dbReference>
<evidence type="ECO:0000256" key="1">
    <source>
        <dbReference type="ARBA" id="ARBA00005234"/>
    </source>
</evidence>
<feature type="compositionally biased region" description="Basic and acidic residues" evidence="4">
    <location>
        <begin position="318"/>
        <end position="336"/>
    </location>
</feature>
<dbReference type="Pfam" id="PF02902">
    <property type="entry name" value="Peptidase_C48"/>
    <property type="match status" value="1"/>
</dbReference>
<sequence>MSNDILHACDTWGQKFPAGAIVRLQEGRWLDNDCVNFSLSALVDAVVDQSQDLKVHLHIENSCFHTAFVTAETVRAKEWIHLHYSSIQGRISERKPRMNKTPFLKKRLILFPIFHEPNHWFLTLLLSPQCGLLRVPDRQKGGWILIFIDPLYNFLCEWKQRHVVESFRQLLSFEAKQRGWLPLQVIGSIDSLPKQVGHNDCGVFLIRWVVEIVEAYPKHLSHPPISSSASSSSSSSSSSAASVVGGVVAEPDSLLSLIQRRRKPEEERKEKEKAEKGESGKEGEDESEVSKPFQALTMSAIHFHRTKYRDLVTSWRDATPRPSEEKRKQELKELVLEKYIPASPPQTKADSPSPSPFPSLIQRIVNPISSALTRLLFSPASQPRESLSSASGASSSASGLNISQPQASQSASAEAAAEPKEDNPKSAKGVEAGEGVKRVSNEGKALQGEERRQDCSAASTIGGGGGVDV</sequence>
<feature type="compositionally biased region" description="Basic and acidic residues" evidence="4">
    <location>
        <begin position="263"/>
        <end position="282"/>
    </location>
</feature>
<dbReference type="SUPFAM" id="SSF54001">
    <property type="entry name" value="Cysteine proteinases"/>
    <property type="match status" value="1"/>
</dbReference>
<keyword evidence="3" id="KW-0378">Hydrolase</keyword>
<feature type="region of interest" description="Disordered" evidence="4">
    <location>
        <begin position="379"/>
        <end position="469"/>
    </location>
</feature>
<comment type="similarity">
    <text evidence="1">Belongs to the peptidase C48 family.</text>
</comment>
<name>A0A0G4GH21_9ALVE</name>
<keyword evidence="2" id="KW-0645">Protease</keyword>
<feature type="region of interest" description="Disordered" evidence="4">
    <location>
        <begin position="317"/>
        <end position="360"/>
    </location>
</feature>
<reference evidence="6" key="1">
    <citation type="submission" date="2014-11" db="EMBL/GenBank/DDBJ databases">
        <authorList>
            <person name="Otto D Thomas"/>
            <person name="Naeem Raeece"/>
        </authorList>
    </citation>
    <scope>NUCLEOTIDE SEQUENCE</scope>
</reference>
<evidence type="ECO:0000256" key="4">
    <source>
        <dbReference type="SAM" id="MobiDB-lite"/>
    </source>
</evidence>
<proteinExistence type="inferred from homology"/>
<dbReference type="PROSITE" id="PS50600">
    <property type="entry name" value="ULP_PROTEASE"/>
    <property type="match status" value="1"/>
</dbReference>
<feature type="region of interest" description="Disordered" evidence="4">
    <location>
        <begin position="255"/>
        <end position="292"/>
    </location>
</feature>
<dbReference type="EMBL" id="CDMZ01001203">
    <property type="protein sequence ID" value="CEM28918.1"/>
    <property type="molecule type" value="Genomic_DNA"/>
</dbReference>
<protein>
    <recommendedName>
        <fullName evidence="5">Ubiquitin-like protease family profile domain-containing protein</fullName>
    </recommendedName>
</protein>
<gene>
    <name evidence="6" type="ORF">Cvel_4694</name>
</gene>
<dbReference type="AlphaFoldDB" id="A0A0G4GH21"/>
<dbReference type="InterPro" id="IPR038765">
    <property type="entry name" value="Papain-like_cys_pep_sf"/>
</dbReference>
<dbReference type="GO" id="GO:0008234">
    <property type="term" value="F:cysteine-type peptidase activity"/>
    <property type="evidence" value="ECO:0007669"/>
    <property type="project" value="InterPro"/>
</dbReference>
<feature type="domain" description="Ubiquitin-like protease family profile" evidence="5">
    <location>
        <begin position="1"/>
        <end position="212"/>
    </location>
</feature>
<dbReference type="Gene3D" id="3.40.395.10">
    <property type="entry name" value="Adenoviral Proteinase, Chain A"/>
    <property type="match status" value="1"/>
</dbReference>
<evidence type="ECO:0000256" key="2">
    <source>
        <dbReference type="ARBA" id="ARBA00022670"/>
    </source>
</evidence>
<evidence type="ECO:0000256" key="3">
    <source>
        <dbReference type="ARBA" id="ARBA00022801"/>
    </source>
</evidence>
<organism evidence="6">
    <name type="scientific">Chromera velia CCMP2878</name>
    <dbReference type="NCBI Taxonomy" id="1169474"/>
    <lineage>
        <taxon>Eukaryota</taxon>
        <taxon>Sar</taxon>
        <taxon>Alveolata</taxon>
        <taxon>Colpodellida</taxon>
        <taxon>Chromeraceae</taxon>
        <taxon>Chromera</taxon>
    </lineage>
</organism>
<evidence type="ECO:0000313" key="6">
    <source>
        <dbReference type="EMBL" id="CEM28918.1"/>
    </source>
</evidence>
<feature type="compositionally biased region" description="Low complexity" evidence="4">
    <location>
        <begin position="386"/>
        <end position="416"/>
    </location>
</feature>
<feature type="compositionally biased region" description="Basic and acidic residues" evidence="4">
    <location>
        <begin position="434"/>
        <end position="454"/>
    </location>
</feature>
<dbReference type="GO" id="GO:0006508">
    <property type="term" value="P:proteolysis"/>
    <property type="evidence" value="ECO:0007669"/>
    <property type="project" value="UniProtKB-KW"/>
</dbReference>
<evidence type="ECO:0000259" key="5">
    <source>
        <dbReference type="PROSITE" id="PS50600"/>
    </source>
</evidence>
<accession>A0A0G4GH21</accession>
<dbReference type="VEuPathDB" id="CryptoDB:Cvel_4694"/>